<dbReference type="InterPro" id="IPR035911">
    <property type="entry name" value="MurE/MurF_N"/>
</dbReference>
<dbReference type="GO" id="GO:0009252">
    <property type="term" value="P:peptidoglycan biosynthetic process"/>
    <property type="evidence" value="ECO:0007669"/>
    <property type="project" value="UniProtKB-UniRule"/>
</dbReference>
<dbReference type="GO" id="GO:0047480">
    <property type="term" value="F:UDP-N-acetylmuramoyl-tripeptide-D-alanyl-D-alanine ligase activity"/>
    <property type="evidence" value="ECO:0007669"/>
    <property type="project" value="UniProtKB-UniRule"/>
</dbReference>
<dbReference type="GO" id="GO:0051301">
    <property type="term" value="P:cell division"/>
    <property type="evidence" value="ECO:0007669"/>
    <property type="project" value="UniProtKB-KW"/>
</dbReference>
<evidence type="ECO:0000256" key="4">
    <source>
        <dbReference type="ARBA" id="ARBA00022741"/>
    </source>
</evidence>
<comment type="pathway">
    <text evidence="10 11">Cell wall biogenesis; peptidoglycan biosynthesis.</text>
</comment>
<dbReference type="PANTHER" id="PTHR43024">
    <property type="entry name" value="UDP-N-ACETYLMURAMOYL-TRIPEPTIDE--D-ALANYL-D-ALANINE LIGASE"/>
    <property type="match status" value="1"/>
</dbReference>
<evidence type="ECO:0000256" key="11">
    <source>
        <dbReference type="RuleBase" id="RU004136"/>
    </source>
</evidence>
<keyword evidence="5 10" id="KW-0067">ATP-binding</keyword>
<evidence type="ECO:0000256" key="8">
    <source>
        <dbReference type="ARBA" id="ARBA00023306"/>
    </source>
</evidence>
<comment type="similarity">
    <text evidence="10">Belongs to the MurCDEF family. MurF subfamily.</text>
</comment>
<evidence type="ECO:0000256" key="6">
    <source>
        <dbReference type="ARBA" id="ARBA00022960"/>
    </source>
</evidence>
<proteinExistence type="inferred from homology"/>
<evidence type="ECO:0000259" key="14">
    <source>
        <dbReference type="Pfam" id="PF08245"/>
    </source>
</evidence>
<dbReference type="Gene3D" id="3.40.1190.10">
    <property type="entry name" value="Mur-like, catalytic domain"/>
    <property type="match status" value="1"/>
</dbReference>
<feature type="domain" description="Mur ligase C-terminal" evidence="13">
    <location>
        <begin position="335"/>
        <end position="459"/>
    </location>
</feature>
<keyword evidence="4 10" id="KW-0547">Nucleotide-binding</keyword>
<dbReference type="GO" id="GO:0005524">
    <property type="term" value="F:ATP binding"/>
    <property type="evidence" value="ECO:0007669"/>
    <property type="project" value="UniProtKB-UniRule"/>
</dbReference>
<dbReference type="AlphaFoldDB" id="A0A9D2TEN2"/>
<evidence type="ECO:0000256" key="2">
    <source>
        <dbReference type="ARBA" id="ARBA00022598"/>
    </source>
</evidence>
<comment type="function">
    <text evidence="10 11">Involved in cell wall formation. Catalyzes the final step in the synthesis of UDP-N-acetylmuramoyl-pentapeptide, the precursor of murein.</text>
</comment>
<keyword evidence="6 10" id="KW-0133">Cell shape</keyword>
<evidence type="ECO:0000256" key="5">
    <source>
        <dbReference type="ARBA" id="ARBA00022840"/>
    </source>
</evidence>
<feature type="binding site" evidence="10">
    <location>
        <begin position="129"/>
        <end position="135"/>
    </location>
    <ligand>
        <name>ATP</name>
        <dbReference type="ChEBI" id="CHEBI:30616"/>
    </ligand>
</feature>
<dbReference type="Pfam" id="PF08245">
    <property type="entry name" value="Mur_ligase_M"/>
    <property type="match status" value="1"/>
</dbReference>
<dbReference type="SUPFAM" id="SSF53623">
    <property type="entry name" value="MurD-like peptide ligases, catalytic domain"/>
    <property type="match status" value="1"/>
</dbReference>
<dbReference type="Pfam" id="PF01225">
    <property type="entry name" value="Mur_ligase"/>
    <property type="match status" value="1"/>
</dbReference>
<gene>
    <name evidence="10" type="primary">murF</name>
    <name evidence="15" type="ORF">H9931_13035</name>
</gene>
<evidence type="ECO:0000313" key="15">
    <source>
        <dbReference type="EMBL" id="HJC67615.1"/>
    </source>
</evidence>
<dbReference type="GO" id="GO:0008360">
    <property type="term" value="P:regulation of cell shape"/>
    <property type="evidence" value="ECO:0007669"/>
    <property type="project" value="UniProtKB-KW"/>
</dbReference>
<dbReference type="InterPro" id="IPR005863">
    <property type="entry name" value="UDP-N-AcMur_synth"/>
</dbReference>
<reference evidence="15" key="1">
    <citation type="journal article" date="2021" name="PeerJ">
        <title>Extensive microbial diversity within the chicken gut microbiome revealed by metagenomics and culture.</title>
        <authorList>
            <person name="Gilroy R."/>
            <person name="Ravi A."/>
            <person name="Getino M."/>
            <person name="Pursley I."/>
            <person name="Horton D.L."/>
            <person name="Alikhan N.F."/>
            <person name="Baker D."/>
            <person name="Gharbi K."/>
            <person name="Hall N."/>
            <person name="Watson M."/>
            <person name="Adriaenssens E.M."/>
            <person name="Foster-Nyarko E."/>
            <person name="Jarju S."/>
            <person name="Secka A."/>
            <person name="Antonio M."/>
            <person name="Oren A."/>
            <person name="Chaudhuri R.R."/>
            <person name="La Ragione R."/>
            <person name="Hildebrand F."/>
            <person name="Pallen M.J."/>
        </authorList>
    </citation>
    <scope>NUCLEOTIDE SEQUENCE</scope>
    <source>
        <strain evidence="15">CHK198-12963</strain>
    </source>
</reference>
<dbReference type="InterPro" id="IPR004101">
    <property type="entry name" value="Mur_ligase_C"/>
</dbReference>
<dbReference type="InterPro" id="IPR051046">
    <property type="entry name" value="MurCDEF_CellWall_CoF430Synth"/>
</dbReference>
<dbReference type="GO" id="GO:0005737">
    <property type="term" value="C:cytoplasm"/>
    <property type="evidence" value="ECO:0007669"/>
    <property type="project" value="UniProtKB-SubCell"/>
</dbReference>
<evidence type="ECO:0000259" key="12">
    <source>
        <dbReference type="Pfam" id="PF01225"/>
    </source>
</evidence>
<protein>
    <recommendedName>
        <fullName evidence="10 11">UDP-N-acetylmuramoyl-tripeptide--D-alanyl-D-alanine ligase</fullName>
        <ecNumber evidence="10 11">6.3.2.10</ecNumber>
    </recommendedName>
    <alternativeName>
        <fullName evidence="10">D-alanyl-D-alanine-adding enzyme</fullName>
    </alternativeName>
</protein>
<dbReference type="HAMAP" id="MF_02019">
    <property type="entry name" value="MurF"/>
    <property type="match status" value="1"/>
</dbReference>
<comment type="subcellular location">
    <subcellularLocation>
        <location evidence="10 11">Cytoplasm</location>
    </subcellularLocation>
</comment>
<accession>A0A9D2TEN2</accession>
<dbReference type="Proteomes" id="UP000823863">
    <property type="component" value="Unassembled WGS sequence"/>
</dbReference>
<evidence type="ECO:0000256" key="1">
    <source>
        <dbReference type="ARBA" id="ARBA00022490"/>
    </source>
</evidence>
<sequence>MKILIKDIINACGGRLLWGNEDGAIEAISLDSRHMEGKDLFVPIAGEKVDAHRFICQALALGAAAVLTNVHRSPQDVREELERFKRSGGDAQAIWDRVWIGVEDTRSALQALGAWRRRQISIPIIGVTGSVGKTTTREMIAQALSAGLRVFRTPGNSNSQVGVPITICSIPEDAQAAVIELGMSEPGEMERIARVAQVDCGVVINIGVAHIGQLGSRERIMEEKLKIQEGMNPDGILFLNGDDDLLKNASASDGRRTIYFGTGPQCQYRAEDIRLEEGRPVFTAVCKTKRIPIKLGVLGLHMISGALAAMAVADFCGVDLEAAAVSLEQFHGYKGRQQIYEAGGVTVIDDSYNASPASMIAGLQVLESLKPGARKIAVLADMKELGPEEVRFHREIGYYIAAHPVDRVVLLGDLAREIGRGILEKGGNTSVEFMGNLKQVKEFLSREIKEGDCILLKGSNSMKLGEAAAWFHQKLEEE</sequence>
<dbReference type="InterPro" id="IPR036565">
    <property type="entry name" value="Mur-like_cat_sf"/>
</dbReference>
<dbReference type="Gene3D" id="3.90.190.20">
    <property type="entry name" value="Mur ligase, C-terminal domain"/>
    <property type="match status" value="1"/>
</dbReference>
<feature type="domain" description="Mur ligase central" evidence="14">
    <location>
        <begin position="127"/>
        <end position="313"/>
    </location>
</feature>
<dbReference type="Pfam" id="PF02875">
    <property type="entry name" value="Mur_ligase_C"/>
    <property type="match status" value="1"/>
</dbReference>
<dbReference type="GO" id="GO:0071555">
    <property type="term" value="P:cell wall organization"/>
    <property type="evidence" value="ECO:0007669"/>
    <property type="project" value="UniProtKB-KW"/>
</dbReference>
<dbReference type="PANTHER" id="PTHR43024:SF1">
    <property type="entry name" value="UDP-N-ACETYLMURAMOYL-TRIPEPTIDE--D-ALANYL-D-ALANINE LIGASE"/>
    <property type="match status" value="1"/>
</dbReference>
<evidence type="ECO:0000256" key="9">
    <source>
        <dbReference type="ARBA" id="ARBA00023316"/>
    </source>
</evidence>
<comment type="catalytic activity">
    <reaction evidence="10 11">
        <text>D-alanyl-D-alanine + UDP-N-acetyl-alpha-D-muramoyl-L-alanyl-gamma-D-glutamyl-meso-2,6-diaminopimelate + ATP = UDP-N-acetyl-alpha-D-muramoyl-L-alanyl-gamma-D-glutamyl-meso-2,6-diaminopimeloyl-D-alanyl-D-alanine + ADP + phosphate + H(+)</text>
        <dbReference type="Rhea" id="RHEA:28374"/>
        <dbReference type="ChEBI" id="CHEBI:15378"/>
        <dbReference type="ChEBI" id="CHEBI:30616"/>
        <dbReference type="ChEBI" id="CHEBI:43474"/>
        <dbReference type="ChEBI" id="CHEBI:57822"/>
        <dbReference type="ChEBI" id="CHEBI:61386"/>
        <dbReference type="ChEBI" id="CHEBI:83905"/>
        <dbReference type="ChEBI" id="CHEBI:456216"/>
        <dbReference type="EC" id="6.3.2.10"/>
    </reaction>
</comment>
<comment type="caution">
    <text evidence="15">The sequence shown here is derived from an EMBL/GenBank/DDBJ whole genome shotgun (WGS) entry which is preliminary data.</text>
</comment>
<feature type="domain" description="Mur ligase N-terminal catalytic" evidence="12">
    <location>
        <begin position="25"/>
        <end position="72"/>
    </location>
</feature>
<evidence type="ECO:0000256" key="3">
    <source>
        <dbReference type="ARBA" id="ARBA00022618"/>
    </source>
</evidence>
<keyword evidence="9 10" id="KW-0961">Cell wall biogenesis/degradation</keyword>
<dbReference type="SUPFAM" id="SSF53244">
    <property type="entry name" value="MurD-like peptide ligases, peptide-binding domain"/>
    <property type="match status" value="1"/>
</dbReference>
<dbReference type="InterPro" id="IPR036615">
    <property type="entry name" value="Mur_ligase_C_dom_sf"/>
</dbReference>
<keyword evidence="8 10" id="KW-0131">Cell cycle</keyword>
<evidence type="ECO:0000313" key="16">
    <source>
        <dbReference type="Proteomes" id="UP000823863"/>
    </source>
</evidence>
<name>A0A9D2TEN2_9FIRM</name>
<dbReference type="NCBIfam" id="TIGR01143">
    <property type="entry name" value="murF"/>
    <property type="match status" value="1"/>
</dbReference>
<evidence type="ECO:0000256" key="10">
    <source>
        <dbReference type="HAMAP-Rule" id="MF_02019"/>
    </source>
</evidence>
<reference evidence="15" key="2">
    <citation type="submission" date="2021-04" db="EMBL/GenBank/DDBJ databases">
        <authorList>
            <person name="Gilroy R."/>
        </authorList>
    </citation>
    <scope>NUCLEOTIDE SEQUENCE</scope>
    <source>
        <strain evidence="15">CHK198-12963</strain>
    </source>
</reference>
<dbReference type="SUPFAM" id="SSF63418">
    <property type="entry name" value="MurE/MurF N-terminal domain"/>
    <property type="match status" value="1"/>
</dbReference>
<dbReference type="InterPro" id="IPR000713">
    <property type="entry name" value="Mur_ligase_N"/>
</dbReference>
<evidence type="ECO:0000259" key="13">
    <source>
        <dbReference type="Pfam" id="PF02875"/>
    </source>
</evidence>
<keyword evidence="7 10" id="KW-0573">Peptidoglycan synthesis</keyword>
<keyword evidence="3 10" id="KW-0132">Cell division</keyword>
<dbReference type="Gene3D" id="3.40.1390.10">
    <property type="entry name" value="MurE/MurF, N-terminal domain"/>
    <property type="match status" value="1"/>
</dbReference>
<dbReference type="InterPro" id="IPR013221">
    <property type="entry name" value="Mur_ligase_cen"/>
</dbReference>
<dbReference type="EMBL" id="DWWB01000077">
    <property type="protein sequence ID" value="HJC67615.1"/>
    <property type="molecule type" value="Genomic_DNA"/>
</dbReference>
<keyword evidence="2 10" id="KW-0436">Ligase</keyword>
<dbReference type="EC" id="6.3.2.10" evidence="10 11"/>
<keyword evidence="1 10" id="KW-0963">Cytoplasm</keyword>
<evidence type="ECO:0000256" key="7">
    <source>
        <dbReference type="ARBA" id="ARBA00022984"/>
    </source>
</evidence>
<organism evidence="15 16">
    <name type="scientific">Candidatus Enterocloster excrementigallinarum</name>
    <dbReference type="NCBI Taxonomy" id="2838558"/>
    <lineage>
        <taxon>Bacteria</taxon>
        <taxon>Bacillati</taxon>
        <taxon>Bacillota</taxon>
        <taxon>Clostridia</taxon>
        <taxon>Lachnospirales</taxon>
        <taxon>Lachnospiraceae</taxon>
        <taxon>Enterocloster</taxon>
    </lineage>
</organism>